<feature type="domain" description="Integrase catalytic" evidence="1">
    <location>
        <begin position="1"/>
        <end position="92"/>
    </location>
</feature>
<dbReference type="SUPFAM" id="SSF56672">
    <property type="entry name" value="DNA/RNA polymerases"/>
    <property type="match status" value="1"/>
</dbReference>
<dbReference type="GO" id="GO:0015074">
    <property type="term" value="P:DNA integration"/>
    <property type="evidence" value="ECO:0007669"/>
    <property type="project" value="InterPro"/>
</dbReference>
<protein>
    <submittedName>
        <fullName evidence="2">Integrase catalytic core protein</fullName>
    </submittedName>
</protein>
<dbReference type="InterPro" id="IPR043502">
    <property type="entry name" value="DNA/RNA_pol_sf"/>
</dbReference>
<dbReference type="SUPFAM" id="SSF53098">
    <property type="entry name" value="Ribonuclease H-like"/>
    <property type="match status" value="1"/>
</dbReference>
<evidence type="ECO:0000313" key="2">
    <source>
        <dbReference type="EMBL" id="POM64406.1"/>
    </source>
</evidence>
<dbReference type="CDD" id="cd09272">
    <property type="entry name" value="RNase_HI_RT_Ty1"/>
    <property type="match status" value="1"/>
</dbReference>
<sequence>MGHKYALAVVDNTTAYKWCFVIKSLKESQEGNGFAERAHQTIMGKVRCALIGSGMVAKWWPEALKYMTAVNNRMPTTRLKGKSPYEVLFRTKPAGIGRQIWGSTCYAHIPITKRTNRKLSERAIEYLSARDVKFGTTYTEGLISRSLPSEEINVNNENITEICDLRKRYREIDVSAPKMRSRVANEHKISVGSTETVGDVGQHVFVPPILRSCRIRRPNSRLRDYVVSINAVTISAKPLQIPRSIKEARKGLHAKQWENTLQIEYQALVANNTRDIVTLPKGRKRLGCHWVFDVKYHPDGTVERFKARLFVRGNTQTQGVDFNEIFSPVARYESLRLLLAIATIRDLHVHEMDVSTAFLNGSLFEGIYMQQPHGLGMCKLKKSLYGPKQAPRIWYALLSKFLVSVGFAGAKRSTVNGVTHIVLICVYVDDITIAASSMIFMQKVKAQLASRFTMKDLRDIHYILKVEIKRDRTNTILSMPQHKYIMDLLQKLEMTECRSEPTPQAKCVVLVKEERLTPEQISAQQFDYRVGSLMYLVRGTRPHIANAVRDLNKFLSCYNKSHYKAAQRILKYLKGTSTYGLIFDGKNKEVMYELYTDASFANANGNRKSVTVYVSIMADACITWISSRQSTVSLHTAQAELIAASEGIKESEWLWVLLEELAFKQTQPIVCWCDNKGANSIITDPAYHTSTKDIYTKGLYAREIHDKGRIVIPY</sequence>
<evidence type="ECO:0000259" key="1">
    <source>
        <dbReference type="PROSITE" id="PS50994"/>
    </source>
</evidence>
<dbReference type="Pfam" id="PF07727">
    <property type="entry name" value="RVT_2"/>
    <property type="match status" value="1"/>
</dbReference>
<gene>
    <name evidence="2" type="ORF">PHPALM_20062</name>
</gene>
<dbReference type="OrthoDB" id="109980at2759"/>
<reference evidence="2 3" key="1">
    <citation type="journal article" date="2017" name="Genome Biol. Evol.">
        <title>Phytophthora megakarya and P. palmivora, closely related causal agents of cacao black pod rot, underwent increases in genome sizes and gene numbers by different mechanisms.</title>
        <authorList>
            <person name="Ali S.S."/>
            <person name="Shao J."/>
            <person name="Lary D.J."/>
            <person name="Kronmiller B."/>
            <person name="Shen D."/>
            <person name="Strem M.D."/>
            <person name="Amoako-Attah I."/>
            <person name="Akrofi A.Y."/>
            <person name="Begoude B.A."/>
            <person name="Ten Hoopen G.M."/>
            <person name="Coulibaly K."/>
            <person name="Kebe B.I."/>
            <person name="Melnick R.L."/>
            <person name="Guiltinan M.J."/>
            <person name="Tyler B.M."/>
            <person name="Meinhardt L.W."/>
            <person name="Bailey B.A."/>
        </authorList>
    </citation>
    <scope>NUCLEOTIDE SEQUENCE [LARGE SCALE GENOMIC DNA]</scope>
    <source>
        <strain evidence="3">sbr112.9</strain>
    </source>
</reference>
<name>A0A2P4XFT6_9STRA</name>
<dbReference type="PANTHER" id="PTHR11439:SF483">
    <property type="entry name" value="PEPTIDE SYNTHASE GLIP-LIKE, PUTATIVE (AFU_ORTHOLOGUE AFUA_3G12920)-RELATED"/>
    <property type="match status" value="1"/>
</dbReference>
<dbReference type="AlphaFoldDB" id="A0A2P4XFT6"/>
<dbReference type="GO" id="GO:0003676">
    <property type="term" value="F:nucleic acid binding"/>
    <property type="evidence" value="ECO:0007669"/>
    <property type="project" value="InterPro"/>
</dbReference>
<dbReference type="InterPro" id="IPR012337">
    <property type="entry name" value="RNaseH-like_sf"/>
</dbReference>
<dbReference type="Proteomes" id="UP000237271">
    <property type="component" value="Unassembled WGS sequence"/>
</dbReference>
<dbReference type="InterPro" id="IPR001584">
    <property type="entry name" value="Integrase_cat-core"/>
</dbReference>
<proteinExistence type="predicted"/>
<comment type="caution">
    <text evidence="2">The sequence shown here is derived from an EMBL/GenBank/DDBJ whole genome shotgun (WGS) entry which is preliminary data.</text>
</comment>
<dbReference type="InterPro" id="IPR013103">
    <property type="entry name" value="RVT_2"/>
</dbReference>
<accession>A0A2P4XFT6</accession>
<dbReference type="PROSITE" id="PS50994">
    <property type="entry name" value="INTEGRASE"/>
    <property type="match status" value="1"/>
</dbReference>
<dbReference type="InterPro" id="IPR036397">
    <property type="entry name" value="RNaseH_sf"/>
</dbReference>
<dbReference type="Gene3D" id="3.30.420.10">
    <property type="entry name" value="Ribonuclease H-like superfamily/Ribonuclease H"/>
    <property type="match status" value="1"/>
</dbReference>
<keyword evidence="3" id="KW-1185">Reference proteome</keyword>
<dbReference type="PANTHER" id="PTHR11439">
    <property type="entry name" value="GAG-POL-RELATED RETROTRANSPOSON"/>
    <property type="match status" value="1"/>
</dbReference>
<organism evidence="2 3">
    <name type="scientific">Phytophthora palmivora</name>
    <dbReference type="NCBI Taxonomy" id="4796"/>
    <lineage>
        <taxon>Eukaryota</taxon>
        <taxon>Sar</taxon>
        <taxon>Stramenopiles</taxon>
        <taxon>Oomycota</taxon>
        <taxon>Peronosporomycetes</taxon>
        <taxon>Peronosporales</taxon>
        <taxon>Peronosporaceae</taxon>
        <taxon>Phytophthora</taxon>
    </lineage>
</organism>
<evidence type="ECO:0000313" key="3">
    <source>
        <dbReference type="Proteomes" id="UP000237271"/>
    </source>
</evidence>
<dbReference type="EMBL" id="NCKW01011110">
    <property type="protein sequence ID" value="POM64406.1"/>
    <property type="molecule type" value="Genomic_DNA"/>
</dbReference>